<keyword evidence="9" id="KW-1185">Reference proteome</keyword>
<dbReference type="GO" id="GO:0005634">
    <property type="term" value="C:nucleus"/>
    <property type="evidence" value="ECO:0007669"/>
    <property type="project" value="UniProtKB-SubCell"/>
</dbReference>
<dbReference type="EMBL" id="ML732285">
    <property type="protein sequence ID" value="KAB8071011.1"/>
    <property type="molecule type" value="Genomic_DNA"/>
</dbReference>
<reference evidence="8 9" key="1">
    <citation type="submission" date="2019-04" db="EMBL/GenBank/DDBJ databases">
        <title>Friends and foes A comparative genomics study of 23 Aspergillus species from section Flavi.</title>
        <authorList>
            <consortium name="DOE Joint Genome Institute"/>
            <person name="Kjaerbolling I."/>
            <person name="Vesth T."/>
            <person name="Frisvad J.C."/>
            <person name="Nybo J.L."/>
            <person name="Theobald S."/>
            <person name="Kildgaard S."/>
            <person name="Isbrandt T."/>
            <person name="Kuo A."/>
            <person name="Sato A."/>
            <person name="Lyhne E.K."/>
            <person name="Kogle M.E."/>
            <person name="Wiebenga A."/>
            <person name="Kun R.S."/>
            <person name="Lubbers R.J."/>
            <person name="Makela M.R."/>
            <person name="Barry K."/>
            <person name="Chovatia M."/>
            <person name="Clum A."/>
            <person name="Daum C."/>
            <person name="Haridas S."/>
            <person name="He G."/>
            <person name="LaButti K."/>
            <person name="Lipzen A."/>
            <person name="Mondo S."/>
            <person name="Riley R."/>
            <person name="Salamov A."/>
            <person name="Simmons B.A."/>
            <person name="Magnuson J.K."/>
            <person name="Henrissat B."/>
            <person name="Mortensen U.H."/>
            <person name="Larsen T.O."/>
            <person name="Devries R.P."/>
            <person name="Grigoriev I.V."/>
            <person name="Machida M."/>
            <person name="Baker S.E."/>
            <person name="Andersen M.R."/>
        </authorList>
    </citation>
    <scope>NUCLEOTIDE SEQUENCE [LARGE SCALE GENOMIC DNA]</scope>
    <source>
        <strain evidence="8 9">CBS 151.66</strain>
    </source>
</reference>
<dbReference type="PANTHER" id="PTHR37534:SF43">
    <property type="entry name" value="FINGER DOMAIN PROTEIN, PUTATIVE (AFU_ORTHOLOGUE AFUA_1G01850)-RELATED"/>
    <property type="match status" value="1"/>
</dbReference>
<protein>
    <submittedName>
        <fullName evidence="8">Fungal-specific transcription factor domain-containing protein</fullName>
    </submittedName>
</protein>
<keyword evidence="2" id="KW-0805">Transcription regulation</keyword>
<accession>A0A5N5WR34</accession>
<evidence type="ECO:0000256" key="4">
    <source>
        <dbReference type="ARBA" id="ARBA00023163"/>
    </source>
</evidence>
<dbReference type="Gene3D" id="4.10.240.10">
    <property type="entry name" value="Zn(2)-C6 fungal-type DNA-binding domain"/>
    <property type="match status" value="1"/>
</dbReference>
<evidence type="ECO:0000256" key="5">
    <source>
        <dbReference type="ARBA" id="ARBA00023242"/>
    </source>
</evidence>
<keyword evidence="5" id="KW-0539">Nucleus</keyword>
<proteinExistence type="predicted"/>
<evidence type="ECO:0000259" key="7">
    <source>
        <dbReference type="PROSITE" id="PS50048"/>
    </source>
</evidence>
<dbReference type="Proteomes" id="UP000326565">
    <property type="component" value="Unassembled WGS sequence"/>
</dbReference>
<dbReference type="CDD" id="cd00067">
    <property type="entry name" value="GAL4"/>
    <property type="match status" value="1"/>
</dbReference>
<evidence type="ECO:0000256" key="2">
    <source>
        <dbReference type="ARBA" id="ARBA00023015"/>
    </source>
</evidence>
<evidence type="ECO:0000256" key="6">
    <source>
        <dbReference type="SAM" id="MobiDB-lite"/>
    </source>
</evidence>
<dbReference type="PROSITE" id="PS00463">
    <property type="entry name" value="ZN2_CY6_FUNGAL_1"/>
    <property type="match status" value="1"/>
</dbReference>
<feature type="region of interest" description="Disordered" evidence="6">
    <location>
        <begin position="44"/>
        <end position="66"/>
    </location>
</feature>
<keyword evidence="3" id="KW-0238">DNA-binding</keyword>
<dbReference type="GO" id="GO:0000976">
    <property type="term" value="F:transcription cis-regulatory region binding"/>
    <property type="evidence" value="ECO:0007669"/>
    <property type="project" value="TreeGrafter"/>
</dbReference>
<feature type="domain" description="Zn(2)-C6 fungal-type" evidence="7">
    <location>
        <begin position="8"/>
        <end position="38"/>
    </location>
</feature>
<gene>
    <name evidence="8" type="ORF">BDV29DRAFT_24107</name>
</gene>
<dbReference type="Pfam" id="PF11951">
    <property type="entry name" value="Fungal_trans_2"/>
    <property type="match status" value="1"/>
</dbReference>
<dbReference type="AlphaFoldDB" id="A0A5N5WR34"/>
<dbReference type="InterPro" id="IPR021858">
    <property type="entry name" value="Fun_TF"/>
</dbReference>
<organism evidence="8 9">
    <name type="scientific">Aspergillus leporis</name>
    <dbReference type="NCBI Taxonomy" id="41062"/>
    <lineage>
        <taxon>Eukaryota</taxon>
        <taxon>Fungi</taxon>
        <taxon>Dikarya</taxon>
        <taxon>Ascomycota</taxon>
        <taxon>Pezizomycotina</taxon>
        <taxon>Eurotiomycetes</taxon>
        <taxon>Eurotiomycetidae</taxon>
        <taxon>Eurotiales</taxon>
        <taxon>Aspergillaceae</taxon>
        <taxon>Aspergillus</taxon>
        <taxon>Aspergillus subgen. Circumdati</taxon>
    </lineage>
</organism>
<comment type="subcellular location">
    <subcellularLocation>
        <location evidence="1">Nucleus</location>
    </subcellularLocation>
</comment>
<name>A0A5N5WR34_9EURO</name>
<dbReference type="OrthoDB" id="187139at2759"/>
<dbReference type="GO" id="GO:0000981">
    <property type="term" value="F:DNA-binding transcription factor activity, RNA polymerase II-specific"/>
    <property type="evidence" value="ECO:0007669"/>
    <property type="project" value="InterPro"/>
</dbReference>
<evidence type="ECO:0000313" key="9">
    <source>
        <dbReference type="Proteomes" id="UP000326565"/>
    </source>
</evidence>
<dbReference type="InterPro" id="IPR036864">
    <property type="entry name" value="Zn2-C6_fun-type_DNA-bd_sf"/>
</dbReference>
<dbReference type="SUPFAM" id="SSF57701">
    <property type="entry name" value="Zn2/Cys6 DNA-binding domain"/>
    <property type="match status" value="1"/>
</dbReference>
<dbReference type="PROSITE" id="PS50048">
    <property type="entry name" value="ZN2_CY6_FUNGAL_2"/>
    <property type="match status" value="1"/>
</dbReference>
<evidence type="ECO:0000313" key="8">
    <source>
        <dbReference type="EMBL" id="KAB8071011.1"/>
    </source>
</evidence>
<dbReference type="GO" id="GO:0008270">
    <property type="term" value="F:zinc ion binding"/>
    <property type="evidence" value="ECO:0007669"/>
    <property type="project" value="InterPro"/>
</dbReference>
<sequence>MPRQRSKGCIPCKMRRKKCDERKPTCVACAHNVLLCAWGSEWPTSKPHNSGGKGLKTKSPRLVRQQSAPKSMISDMALSAVPNVIHPQLAHPKTNFLYSFFYARAAQTLSIKDGEGNPFVHVLMPMAATSDIVFQAMLAFSGVIYGQQHSDALAITTWEHYAQAIRSLKHTLTLYVDNQVDRGTELVATVLLLLSLEVSRVSKADSDGHAFRHLRACRELVSGTFAHCQNPQLLGFLAEYYLYTLSLLPSSLIEHSDPIEEDIDFAFRILLNNSVPATGVLCGCAPEMFRTISKATVVSRRLYDEFTDKAGPSVECLQERLDLYDYVQSWVPEYADEENAMIARVYQTALLVLLLQAEPGAFDNMAMNELVTNLISLLRMIPVESNTTTVLAWPLATVAPCVKSSTDQAFILQYLGAVVQKYRFGNHRQTEQLLRLIWSRRDLQERGPYCIPRAMEAQGCRFLLC</sequence>
<evidence type="ECO:0000256" key="1">
    <source>
        <dbReference type="ARBA" id="ARBA00004123"/>
    </source>
</evidence>
<dbReference type="PANTHER" id="PTHR37534">
    <property type="entry name" value="TRANSCRIPTIONAL ACTIVATOR PROTEIN UGA3"/>
    <property type="match status" value="1"/>
</dbReference>
<dbReference type="GO" id="GO:0045944">
    <property type="term" value="P:positive regulation of transcription by RNA polymerase II"/>
    <property type="evidence" value="ECO:0007669"/>
    <property type="project" value="TreeGrafter"/>
</dbReference>
<dbReference type="Pfam" id="PF00172">
    <property type="entry name" value="Zn_clus"/>
    <property type="match status" value="1"/>
</dbReference>
<evidence type="ECO:0000256" key="3">
    <source>
        <dbReference type="ARBA" id="ARBA00023125"/>
    </source>
</evidence>
<dbReference type="InterPro" id="IPR001138">
    <property type="entry name" value="Zn2Cys6_DnaBD"/>
</dbReference>
<keyword evidence="4" id="KW-0804">Transcription</keyword>